<dbReference type="EMBL" id="APVH01000049">
    <property type="protein sequence ID" value="EPX76465.1"/>
    <property type="molecule type" value="Genomic_DNA"/>
</dbReference>
<dbReference type="InterPro" id="IPR006175">
    <property type="entry name" value="YjgF/YER057c/UK114"/>
</dbReference>
<keyword evidence="3" id="KW-1185">Reference proteome</keyword>
<gene>
    <name evidence="2" type="ORF">Salmuc_00351</name>
</gene>
<dbReference type="HOGENOM" id="CLU_100715_4_2_5"/>
<comment type="caution">
    <text evidence="2">The sequence shown here is derived from an EMBL/GenBank/DDBJ whole genome shotgun (WGS) entry which is preliminary data.</text>
</comment>
<comment type="similarity">
    <text evidence="1">Belongs to the RutC family.</text>
</comment>
<evidence type="ECO:0000256" key="1">
    <source>
        <dbReference type="ARBA" id="ARBA00010552"/>
    </source>
</evidence>
<dbReference type="Proteomes" id="UP000015347">
    <property type="component" value="Unassembled WGS sequence"/>
</dbReference>
<organism evidence="2 3">
    <name type="scientific">Salipiger mucosus DSM 16094</name>
    <dbReference type="NCBI Taxonomy" id="1123237"/>
    <lineage>
        <taxon>Bacteria</taxon>
        <taxon>Pseudomonadati</taxon>
        <taxon>Pseudomonadota</taxon>
        <taxon>Alphaproteobacteria</taxon>
        <taxon>Rhodobacterales</taxon>
        <taxon>Roseobacteraceae</taxon>
        <taxon>Salipiger</taxon>
    </lineage>
</organism>
<dbReference type="Gene3D" id="3.30.1330.40">
    <property type="entry name" value="RutC-like"/>
    <property type="match status" value="1"/>
</dbReference>
<reference evidence="3" key="1">
    <citation type="journal article" date="2014" name="Stand. Genomic Sci.">
        <title>Genome sequence of the exopolysaccharide-producing Salipiger mucosus type strain (DSM 16094(T)), a moderately halophilic member of the Roseobacter clade.</title>
        <authorList>
            <person name="Riedel T."/>
            <person name="Spring S."/>
            <person name="Fiebig A."/>
            <person name="Petersen J."/>
            <person name="Kyrpides N.C."/>
            <person name="Goker M."/>
            <person name="Klenk H.P."/>
        </authorList>
    </citation>
    <scope>NUCLEOTIDE SEQUENCE [LARGE SCALE GENOMIC DNA]</scope>
    <source>
        <strain evidence="3">DSM 16094</strain>
    </source>
</reference>
<dbReference type="AlphaFoldDB" id="S9REA9"/>
<dbReference type="CDD" id="cd00448">
    <property type="entry name" value="YjgF_YER057c_UK114_family"/>
    <property type="match status" value="1"/>
</dbReference>
<dbReference type="PANTHER" id="PTHR11803">
    <property type="entry name" value="2-IMINOBUTANOATE/2-IMINOPROPANOATE DEAMINASE RIDA"/>
    <property type="match status" value="1"/>
</dbReference>
<dbReference type="OrthoDB" id="9809792at2"/>
<dbReference type="RefSeq" id="WP_020041062.1">
    <property type="nucleotide sequence ID" value="NZ_KE557283.1"/>
</dbReference>
<dbReference type="InterPro" id="IPR035959">
    <property type="entry name" value="RutC-like_sf"/>
</dbReference>
<dbReference type="GO" id="GO:0019239">
    <property type="term" value="F:deaminase activity"/>
    <property type="evidence" value="ECO:0007669"/>
    <property type="project" value="TreeGrafter"/>
</dbReference>
<name>S9REA9_9RHOB</name>
<dbReference type="PANTHER" id="PTHR11803:SF58">
    <property type="entry name" value="PROTEIN HMF1-RELATED"/>
    <property type="match status" value="1"/>
</dbReference>
<sequence length="146" mass="15898">MAYAFDPEAIWQPFGAFSQLVIAGKGQPLHLKGQVALNRDGIVVGKSDMRAQLRQVLDNIQAVLKSVGGEMTDVLSLTHFTTDIAAFIQVSDIRSAYFRPPYPATTTVEVKALYHPDLMLEITAAAEVPRDRFVMPLGAARFHGGG</sequence>
<proteinExistence type="inferred from homology"/>
<protein>
    <submittedName>
        <fullName evidence="2">Putative translation initiation inhibitor, yjgF family</fullName>
    </submittedName>
</protein>
<evidence type="ECO:0000313" key="2">
    <source>
        <dbReference type="EMBL" id="EPX76465.1"/>
    </source>
</evidence>
<evidence type="ECO:0000313" key="3">
    <source>
        <dbReference type="Proteomes" id="UP000015347"/>
    </source>
</evidence>
<dbReference type="Pfam" id="PF01042">
    <property type="entry name" value="Ribonuc_L-PSP"/>
    <property type="match status" value="1"/>
</dbReference>
<dbReference type="SUPFAM" id="SSF55298">
    <property type="entry name" value="YjgF-like"/>
    <property type="match status" value="1"/>
</dbReference>
<accession>S9REA9</accession>
<dbReference type="eggNOG" id="COG0251">
    <property type="taxonomic scope" value="Bacteria"/>
</dbReference>
<dbReference type="STRING" id="1123237.Salmuc_00351"/>
<dbReference type="GO" id="GO:0005829">
    <property type="term" value="C:cytosol"/>
    <property type="evidence" value="ECO:0007669"/>
    <property type="project" value="TreeGrafter"/>
</dbReference>